<gene>
    <name evidence="2" type="ORF">AVEN_273760_1</name>
</gene>
<accession>A0A4Y2KW57</accession>
<dbReference type="InterPro" id="IPR036397">
    <property type="entry name" value="RNaseH_sf"/>
</dbReference>
<evidence type="ECO:0000259" key="1">
    <source>
        <dbReference type="Pfam" id="PF17921"/>
    </source>
</evidence>
<dbReference type="Pfam" id="PF17921">
    <property type="entry name" value="Integrase_H2C2"/>
    <property type="match status" value="1"/>
</dbReference>
<name>A0A4Y2KW57_ARAVE</name>
<feature type="domain" description="Integrase zinc-binding" evidence="1">
    <location>
        <begin position="6"/>
        <end position="57"/>
    </location>
</feature>
<evidence type="ECO:0000313" key="3">
    <source>
        <dbReference type="Proteomes" id="UP000499080"/>
    </source>
</evidence>
<feature type="non-terminal residue" evidence="2">
    <location>
        <position position="1"/>
    </location>
</feature>
<dbReference type="OrthoDB" id="5967017at2759"/>
<protein>
    <recommendedName>
        <fullName evidence="1">Integrase zinc-binding domain-containing protein</fullName>
    </recommendedName>
</protein>
<dbReference type="GO" id="GO:0003676">
    <property type="term" value="F:nucleic acid binding"/>
    <property type="evidence" value="ECO:0007669"/>
    <property type="project" value="InterPro"/>
</dbReference>
<dbReference type="PANTHER" id="PTHR47331:SF5">
    <property type="entry name" value="RIBONUCLEASE H"/>
    <property type="match status" value="1"/>
</dbReference>
<reference evidence="2 3" key="1">
    <citation type="journal article" date="2019" name="Sci. Rep.">
        <title>Orb-weaving spider Araneus ventricosus genome elucidates the spidroin gene catalogue.</title>
        <authorList>
            <person name="Kono N."/>
            <person name="Nakamura H."/>
            <person name="Ohtoshi R."/>
            <person name="Moran D.A.P."/>
            <person name="Shinohara A."/>
            <person name="Yoshida Y."/>
            <person name="Fujiwara M."/>
            <person name="Mori M."/>
            <person name="Tomita M."/>
            <person name="Arakawa K."/>
        </authorList>
    </citation>
    <scope>NUCLEOTIDE SEQUENCE [LARGE SCALE GENOMIC DNA]</scope>
</reference>
<dbReference type="Proteomes" id="UP000499080">
    <property type="component" value="Unassembled WGS sequence"/>
</dbReference>
<dbReference type="AlphaFoldDB" id="A0A4Y2KW57"/>
<sequence length="185" mass="21616">KCFLPKRLIEYFHRKHCHLGTQILISSLREKFWILRGRRPVRNVIRICVRCKRYNARSVNSGSVPLPVDRIRDTNVFDVTGIGFDRPLFLKNSEKVWIMPWIMAYALYRAVHFELASSVSTELFCCFRSFIARRGWPSVVYTDNGTNFKDTLRELKYLNWTKMDLMHATSQPPTRDLPAASSGQS</sequence>
<dbReference type="InterPro" id="IPR041588">
    <property type="entry name" value="Integrase_H2C2"/>
</dbReference>
<comment type="caution">
    <text evidence="2">The sequence shown here is derived from an EMBL/GenBank/DDBJ whole genome shotgun (WGS) entry which is preliminary data.</text>
</comment>
<evidence type="ECO:0000313" key="2">
    <source>
        <dbReference type="EMBL" id="GBN05596.1"/>
    </source>
</evidence>
<dbReference type="Gene3D" id="3.30.420.10">
    <property type="entry name" value="Ribonuclease H-like superfamily/Ribonuclease H"/>
    <property type="match status" value="1"/>
</dbReference>
<dbReference type="PANTHER" id="PTHR47331">
    <property type="entry name" value="PHD-TYPE DOMAIN-CONTAINING PROTEIN"/>
    <property type="match status" value="1"/>
</dbReference>
<organism evidence="2 3">
    <name type="scientific">Araneus ventricosus</name>
    <name type="common">Orbweaver spider</name>
    <name type="synonym">Epeira ventricosa</name>
    <dbReference type="NCBI Taxonomy" id="182803"/>
    <lineage>
        <taxon>Eukaryota</taxon>
        <taxon>Metazoa</taxon>
        <taxon>Ecdysozoa</taxon>
        <taxon>Arthropoda</taxon>
        <taxon>Chelicerata</taxon>
        <taxon>Arachnida</taxon>
        <taxon>Araneae</taxon>
        <taxon>Araneomorphae</taxon>
        <taxon>Entelegynae</taxon>
        <taxon>Araneoidea</taxon>
        <taxon>Araneidae</taxon>
        <taxon>Araneus</taxon>
    </lineage>
</organism>
<dbReference type="EMBL" id="BGPR01004983">
    <property type="protein sequence ID" value="GBN05596.1"/>
    <property type="molecule type" value="Genomic_DNA"/>
</dbReference>
<proteinExistence type="predicted"/>
<keyword evidence="3" id="KW-1185">Reference proteome</keyword>